<protein>
    <submittedName>
        <fullName evidence="3">Septal ring lytic transglycosylase RlpA family protein</fullName>
    </submittedName>
</protein>
<name>A0ABZ2JXG2_9BACT</name>
<evidence type="ECO:0000313" key="4">
    <source>
        <dbReference type="Proteomes" id="UP001379533"/>
    </source>
</evidence>
<keyword evidence="4" id="KW-1185">Reference proteome</keyword>
<accession>A0ABZ2JXG2</accession>
<reference evidence="3 4" key="1">
    <citation type="submission" date="2021-12" db="EMBL/GenBank/DDBJ databases">
        <title>Discovery of the Pendulisporaceae a myxobacterial family with distinct sporulation behavior and unique specialized metabolism.</title>
        <authorList>
            <person name="Garcia R."/>
            <person name="Popoff A."/>
            <person name="Bader C.D."/>
            <person name="Loehr J."/>
            <person name="Walesch S."/>
            <person name="Walt C."/>
            <person name="Boldt J."/>
            <person name="Bunk B."/>
            <person name="Haeckl F.J.F.P.J."/>
            <person name="Gunesch A.P."/>
            <person name="Birkelbach J."/>
            <person name="Nuebel U."/>
            <person name="Pietschmann T."/>
            <person name="Bach T."/>
            <person name="Mueller R."/>
        </authorList>
    </citation>
    <scope>NUCLEOTIDE SEQUENCE [LARGE SCALE GENOMIC DNA]</scope>
    <source>
        <strain evidence="3 4">MSr12523</strain>
    </source>
</reference>
<dbReference type="EMBL" id="CP089982">
    <property type="protein sequence ID" value="WXA90454.1"/>
    <property type="molecule type" value="Genomic_DNA"/>
</dbReference>
<proteinExistence type="predicted"/>
<dbReference type="InterPro" id="IPR036908">
    <property type="entry name" value="RlpA-like_sf"/>
</dbReference>
<feature type="chain" id="PRO_5045742150" evidence="2">
    <location>
        <begin position="20"/>
        <end position="243"/>
    </location>
</feature>
<sequence>MMNFRHRLAWLVASSICIAACSSEAPDAVDEGDGSNATEQEIESAAAFSCSGTVGTKVPKDGNYYITAFGCWIDAKGHAHGDSGDNCIPACLSQLRSKGICSKSWSGKTCEQKLTWFTADAARYGCGSRVKITNKKNGKAAVAVVIDQGPACRVERSVKKAVLDASGRVNRYLFGEDKGAVDRALVHVEVVSNKAKLGPVKKSGLVEMEDGTEDNMRADEAEMDSEAQDEAIGQAVPAEASAE</sequence>
<dbReference type="Proteomes" id="UP001379533">
    <property type="component" value="Chromosome"/>
</dbReference>
<dbReference type="RefSeq" id="WP_394841068.1">
    <property type="nucleotide sequence ID" value="NZ_CP089982.1"/>
</dbReference>
<feature type="signal peptide" evidence="2">
    <location>
        <begin position="1"/>
        <end position="19"/>
    </location>
</feature>
<keyword evidence="2" id="KW-0732">Signal</keyword>
<dbReference type="Gene3D" id="2.40.40.10">
    <property type="entry name" value="RlpA-like domain"/>
    <property type="match status" value="1"/>
</dbReference>
<organism evidence="3 4">
    <name type="scientific">Pendulispora brunnea</name>
    <dbReference type="NCBI Taxonomy" id="2905690"/>
    <lineage>
        <taxon>Bacteria</taxon>
        <taxon>Pseudomonadati</taxon>
        <taxon>Myxococcota</taxon>
        <taxon>Myxococcia</taxon>
        <taxon>Myxococcales</taxon>
        <taxon>Sorangiineae</taxon>
        <taxon>Pendulisporaceae</taxon>
        <taxon>Pendulispora</taxon>
    </lineage>
</organism>
<evidence type="ECO:0000313" key="3">
    <source>
        <dbReference type="EMBL" id="WXA90454.1"/>
    </source>
</evidence>
<evidence type="ECO:0000256" key="2">
    <source>
        <dbReference type="SAM" id="SignalP"/>
    </source>
</evidence>
<gene>
    <name evidence="3" type="ORF">LZC95_28830</name>
</gene>
<evidence type="ECO:0000256" key="1">
    <source>
        <dbReference type="SAM" id="MobiDB-lite"/>
    </source>
</evidence>
<feature type="region of interest" description="Disordered" evidence="1">
    <location>
        <begin position="203"/>
        <end position="243"/>
    </location>
</feature>
<dbReference type="SUPFAM" id="SSF50685">
    <property type="entry name" value="Barwin-like endoglucanases"/>
    <property type="match status" value="1"/>
</dbReference>